<accession>M4SWE3</accession>
<dbReference type="EMBL" id="KC613282">
    <property type="protein sequence ID" value="AGH60713.1"/>
    <property type="molecule type" value="Genomic_DNA"/>
</dbReference>
<reference evidence="2" key="2">
    <citation type="journal article" date="2014" name="Mol. Biochem. Parasitol.">
        <title>Capturing the variant surface glycoprotein repertoire (the VSGnome) of Trypanosoma brucei Lister 427.</title>
        <authorList>
            <person name="Cross G.A."/>
            <person name="Kim H.S."/>
            <person name="Wickstead B."/>
        </authorList>
    </citation>
    <scope>NUCLEOTIDE SEQUENCE</scope>
    <source>
        <strain evidence="2">Lister 427</strain>
    </source>
</reference>
<dbReference type="PROSITE" id="PS51257">
    <property type="entry name" value="PROKAR_LIPOPROTEIN"/>
    <property type="match status" value="1"/>
</dbReference>
<reference evidence="2" key="1">
    <citation type="submission" date="2013-02" db="EMBL/GenBank/DDBJ databases">
        <authorList>
            <person name="Cross G.A.M."/>
            <person name="Kim H.-S."/>
            <person name="Wickstead B."/>
        </authorList>
    </citation>
    <scope>NUCLEOTIDE SEQUENCE</scope>
    <source>
        <strain evidence="2">Lister 427</strain>
    </source>
</reference>
<sequence>MLLRAVFLMALTSSGSCTNFHTYDKQVASPCDSSHYLDNMAAVASAALKAPAASLRKELEQAGQMSVLAAQLEGPERAAAQLTAAMAISQGAAAIKSAIREWDNVITGIVAAAKLAATNALIDEFRETRTGDLPAISQAGPFASGATLAVQTTVSPNGNGFCLQAQGTLKQTATPDATHSAAKSIFTYSIKAKQKAVDGNGENMVCLLDSAKNVNGQTCGTTATAIGYKGGKLLEETQIKLTKNPGDTEQNYADTAVSGIVPDKTTINQLSKQIAAMENAAVKLKVAA</sequence>
<proteinExistence type="predicted"/>
<name>M4SWE3_9TRYP</name>
<evidence type="ECO:0000313" key="2">
    <source>
        <dbReference type="EMBL" id="AGH60713.1"/>
    </source>
</evidence>
<dbReference type="AlphaFoldDB" id="M4SWE3"/>
<feature type="chain" id="PRO_5004057454" evidence="1">
    <location>
        <begin position="18"/>
        <end position="288"/>
    </location>
</feature>
<feature type="non-terminal residue" evidence="2">
    <location>
        <position position="288"/>
    </location>
</feature>
<protein>
    <submittedName>
        <fullName evidence="2">Variant surface glycoprotein 1804</fullName>
    </submittedName>
</protein>
<keyword evidence="1" id="KW-0732">Signal</keyword>
<evidence type="ECO:0000256" key="1">
    <source>
        <dbReference type="SAM" id="SignalP"/>
    </source>
</evidence>
<feature type="signal peptide" evidence="1">
    <location>
        <begin position="1"/>
        <end position="17"/>
    </location>
</feature>
<organism evidence="2">
    <name type="scientific">Trypanosoma brucei</name>
    <dbReference type="NCBI Taxonomy" id="5691"/>
    <lineage>
        <taxon>Eukaryota</taxon>
        <taxon>Discoba</taxon>
        <taxon>Euglenozoa</taxon>
        <taxon>Kinetoplastea</taxon>
        <taxon>Metakinetoplastina</taxon>
        <taxon>Trypanosomatida</taxon>
        <taxon>Trypanosomatidae</taxon>
        <taxon>Trypanosoma</taxon>
    </lineage>
</organism>
<dbReference type="SUPFAM" id="SSF58087">
    <property type="entry name" value="Variant surface glycoprotein (N-terminal domain)"/>
    <property type="match status" value="1"/>
</dbReference>
<dbReference type="VEuPathDB" id="TriTrypDB:Tb427_000624000"/>